<dbReference type="Pfam" id="PF00196">
    <property type="entry name" value="GerE"/>
    <property type="match status" value="1"/>
</dbReference>
<dbReference type="EMBL" id="MCIF01000002">
    <property type="protein sequence ID" value="RAQ97667.1"/>
    <property type="molecule type" value="Genomic_DNA"/>
</dbReference>
<evidence type="ECO:0000259" key="4">
    <source>
        <dbReference type="PROSITE" id="PS50043"/>
    </source>
</evidence>
<dbReference type="PROSITE" id="PS50043">
    <property type="entry name" value="HTH_LUXR_2"/>
    <property type="match status" value="1"/>
</dbReference>
<dbReference type="PANTHER" id="PTHR44688:SF16">
    <property type="entry name" value="DNA-BINDING TRANSCRIPTIONAL ACTIVATOR DEVR_DOSR"/>
    <property type="match status" value="1"/>
</dbReference>
<keyword evidence="6" id="KW-1185">Reference proteome</keyword>
<dbReference type="Pfam" id="PF13191">
    <property type="entry name" value="AAA_16"/>
    <property type="match status" value="1"/>
</dbReference>
<sequence>MHSGESATPPPSTTHTAIEIVWLPKQEEYVLRIKADGALAPLPRQPEEWRAWLESQSAFTFRGQRGRLTLRRETRKGRPIYWYAFRHCLHRTFKQYAGKTESLTLERLEEVAARLELSCRRLRDYMRARHEPGLRDGRGPLLQTRLRPPALPGDLIRREHLLARLDRGRERRLILLCAPAGSGKSSLVCQWLAHLAEEADAEGAPPVAWLTLDAADNEPSHFWRYLVAACARWLSPEESQRLTPTPASSLATSLAGLAPVGVAPSAVSETLADQLVLLLNFLSQHEARGLLILENYHLIKAEAIHQALAFLVGHLPAGLCLVLLTREEPPLPLASLRAAGALLELRGPDLRFSQAESAAFLRPYGLAPGQLEQIDQLIAGWPAGLRLLSLLLESARLAGERDGRALAPTALERLLSDFRGSQRPLFDYFSSEVLQNLPPHLQHFLLRTCWLPRLQPDLCCAVSPHNLHGSAALLEELERRNLFIEPLDPPRRIYRYYPLFAEALQHEARRRLPREEVRLIHYQASRWYANRGQLEEAIELALQSGVNPWVAELIERFTIPLRFLSWGDHNALQRLQCWLEAVPEPLIWSRPQLCLLGALVIHSSLRDQRASFDPAHQPAQAHITRINDLLQRAEELWRQSDDRAGLGRLYACRMLTLEYLPTSPRQPGQRAYQSAVYARAALEYLPPEESDWRLLCLGYLFGYYLQSGNLKEAETISRDIESLMQVSAIEQLAPPSEEWLSGFSSLRAFLATLAGKLQTAAYHYRYLASASPPQRPHALMALMGQAQILYDWNDLAGAEEQLDLLEERLSTLPAGGSDEHDTFLFSLLSLDARQLRALISQARGQLDAARESLRLLLLQISATFPHPGYNHYPRAELLTRLARLDLARGDLEAARESVEELGRLPGLEGHYELAASADGSQPLLAMAASPDPAAGGSAGTTSLAAATPAVSIPIESQGTQLVAGDQTPNGLVQEQYRLLVARLLLANGQARQAIPLLENIHEQARQSGRGRGLLQARLLLARAYAQEHDPVLAGTFLGSALEQGQIEGHRRIFLDEGEPLAALLRELLPRVRGQTLRAYAESLLQDFAAASSQQPPIITPVEVPLPEPLSAQELRILRLLAAGYSNAEIAEELIVSVNTVRTHIQHLYQKLNVHNRHRAIATARRYGLL</sequence>
<dbReference type="Gene3D" id="1.25.40.10">
    <property type="entry name" value="Tetratricopeptide repeat domain"/>
    <property type="match status" value="1"/>
</dbReference>
<reference evidence="5 6" key="1">
    <citation type="submission" date="2016-08" db="EMBL/GenBank/DDBJ databases">
        <title>Analysis of Carbohydrate Active Enzymes in Thermogemmatispora T81 Reveals Carbohydrate Degradation Ability.</title>
        <authorList>
            <person name="Tomazini A."/>
            <person name="Lal S."/>
            <person name="Stott M."/>
            <person name="Henrissat B."/>
            <person name="Polikarpov I."/>
            <person name="Sparling R."/>
            <person name="Levin D.B."/>
        </authorList>
    </citation>
    <scope>NUCLEOTIDE SEQUENCE [LARGE SCALE GENOMIC DNA]</scope>
    <source>
        <strain evidence="5 6">T81</strain>
    </source>
</reference>
<keyword evidence="1" id="KW-0805">Transcription regulation</keyword>
<dbReference type="RefSeq" id="WP_112432233.1">
    <property type="nucleotide sequence ID" value="NZ_MCIF01000002.1"/>
</dbReference>
<dbReference type="SUPFAM" id="SSF48452">
    <property type="entry name" value="TPR-like"/>
    <property type="match status" value="1"/>
</dbReference>
<dbReference type="InterPro" id="IPR059106">
    <property type="entry name" value="WHD_MalT"/>
</dbReference>
<dbReference type="InterPro" id="IPR027417">
    <property type="entry name" value="P-loop_NTPase"/>
</dbReference>
<accession>A0A328VJM0</accession>
<name>A0A328VJM0_9CHLR</name>
<dbReference type="AlphaFoldDB" id="A0A328VJM0"/>
<dbReference type="PROSITE" id="PS00622">
    <property type="entry name" value="HTH_LUXR_1"/>
    <property type="match status" value="1"/>
</dbReference>
<dbReference type="SUPFAM" id="SSF52540">
    <property type="entry name" value="P-loop containing nucleoside triphosphate hydrolases"/>
    <property type="match status" value="1"/>
</dbReference>
<dbReference type="GO" id="GO:0006355">
    <property type="term" value="P:regulation of DNA-templated transcription"/>
    <property type="evidence" value="ECO:0007669"/>
    <property type="project" value="InterPro"/>
</dbReference>
<evidence type="ECO:0000256" key="1">
    <source>
        <dbReference type="ARBA" id="ARBA00023015"/>
    </source>
</evidence>
<evidence type="ECO:0000313" key="6">
    <source>
        <dbReference type="Proteomes" id="UP000248706"/>
    </source>
</evidence>
<dbReference type="Gene3D" id="3.40.50.300">
    <property type="entry name" value="P-loop containing nucleotide triphosphate hydrolases"/>
    <property type="match status" value="1"/>
</dbReference>
<dbReference type="PRINTS" id="PR00038">
    <property type="entry name" value="HTHLUXR"/>
</dbReference>
<evidence type="ECO:0000256" key="2">
    <source>
        <dbReference type="ARBA" id="ARBA00023125"/>
    </source>
</evidence>
<dbReference type="SMART" id="SM00421">
    <property type="entry name" value="HTH_LUXR"/>
    <property type="match status" value="1"/>
</dbReference>
<dbReference type="InterPro" id="IPR000792">
    <property type="entry name" value="Tscrpt_reg_LuxR_C"/>
</dbReference>
<dbReference type="Pfam" id="PF25873">
    <property type="entry name" value="WHD_MalT"/>
    <property type="match status" value="1"/>
</dbReference>
<evidence type="ECO:0000313" key="5">
    <source>
        <dbReference type="EMBL" id="RAQ97667.1"/>
    </source>
</evidence>
<dbReference type="InterPro" id="IPR041617">
    <property type="entry name" value="TPR_MalT"/>
</dbReference>
<dbReference type="CDD" id="cd06170">
    <property type="entry name" value="LuxR_C_like"/>
    <property type="match status" value="1"/>
</dbReference>
<organism evidence="5 6">
    <name type="scientific">Thermogemmatispora tikiterensis</name>
    <dbReference type="NCBI Taxonomy" id="1825093"/>
    <lineage>
        <taxon>Bacteria</taxon>
        <taxon>Bacillati</taxon>
        <taxon>Chloroflexota</taxon>
        <taxon>Ktedonobacteria</taxon>
        <taxon>Thermogemmatisporales</taxon>
        <taxon>Thermogemmatisporaceae</taxon>
        <taxon>Thermogemmatispora</taxon>
    </lineage>
</organism>
<dbReference type="Gene3D" id="1.10.10.10">
    <property type="entry name" value="Winged helix-like DNA-binding domain superfamily/Winged helix DNA-binding domain"/>
    <property type="match status" value="1"/>
</dbReference>
<proteinExistence type="predicted"/>
<evidence type="ECO:0000256" key="3">
    <source>
        <dbReference type="ARBA" id="ARBA00023163"/>
    </source>
</evidence>
<dbReference type="PANTHER" id="PTHR44688">
    <property type="entry name" value="DNA-BINDING TRANSCRIPTIONAL ACTIVATOR DEVR_DOSR"/>
    <property type="match status" value="1"/>
</dbReference>
<comment type="caution">
    <text evidence="5">The sequence shown here is derived from an EMBL/GenBank/DDBJ whole genome shotgun (WGS) entry which is preliminary data.</text>
</comment>
<feature type="domain" description="HTH luxR-type" evidence="4">
    <location>
        <begin position="1102"/>
        <end position="1167"/>
    </location>
</feature>
<keyword evidence="3" id="KW-0804">Transcription</keyword>
<dbReference type="InterPro" id="IPR011990">
    <property type="entry name" value="TPR-like_helical_dom_sf"/>
</dbReference>
<protein>
    <recommendedName>
        <fullName evidence="4">HTH luxR-type domain-containing protein</fullName>
    </recommendedName>
</protein>
<dbReference type="SUPFAM" id="SSF46894">
    <property type="entry name" value="C-terminal effector domain of the bipartite response regulators"/>
    <property type="match status" value="1"/>
</dbReference>
<gene>
    <name evidence="5" type="ORF">A4R35_19165</name>
</gene>
<dbReference type="GO" id="GO:0003677">
    <property type="term" value="F:DNA binding"/>
    <property type="evidence" value="ECO:0007669"/>
    <property type="project" value="UniProtKB-KW"/>
</dbReference>
<dbReference type="InterPro" id="IPR036388">
    <property type="entry name" value="WH-like_DNA-bd_sf"/>
</dbReference>
<dbReference type="InterPro" id="IPR016032">
    <property type="entry name" value="Sig_transdc_resp-reg_C-effctor"/>
</dbReference>
<keyword evidence="2" id="KW-0238">DNA-binding</keyword>
<dbReference type="Pfam" id="PF17874">
    <property type="entry name" value="TPR_MalT"/>
    <property type="match status" value="1"/>
</dbReference>
<dbReference type="Proteomes" id="UP000248706">
    <property type="component" value="Unassembled WGS sequence"/>
</dbReference>
<dbReference type="InterPro" id="IPR041664">
    <property type="entry name" value="AAA_16"/>
</dbReference>
<dbReference type="OrthoDB" id="135557at2"/>